<dbReference type="RefSeq" id="WP_039778413.1">
    <property type="nucleotide sequence ID" value="NZ_JAAXOR010000001.1"/>
</dbReference>
<dbReference type="InterPro" id="IPR037401">
    <property type="entry name" value="SnoaL-like"/>
</dbReference>
<gene>
    <name evidence="2" type="ORF">B7C42_04853</name>
</gene>
<keyword evidence="3" id="KW-1185">Reference proteome</keyword>
<sequence length="155" mass="17066">MTVSNDFQSGADRVAADEAEIRRQIGRVIDGLRAKDLEAVRRAYATDVVSFDVEPPLQHVGIAAKLDNWAKVFLFFDDVNYEIRDLTFTVGEDVAFGHGFARLHGTMKNGVANSGMWVRVTYGMRKIDGIWLIAHDQVSVPFDIAGGAGVVDLEP</sequence>
<evidence type="ECO:0000259" key="1">
    <source>
        <dbReference type="Pfam" id="PF13474"/>
    </source>
</evidence>
<evidence type="ECO:0000313" key="3">
    <source>
        <dbReference type="Proteomes" id="UP000215506"/>
    </source>
</evidence>
<dbReference type="SUPFAM" id="SSF54427">
    <property type="entry name" value="NTF2-like"/>
    <property type="match status" value="1"/>
</dbReference>
<dbReference type="AlphaFoldDB" id="A0A231H2B7"/>
<reference evidence="2 3" key="1">
    <citation type="submission" date="2017-07" db="EMBL/GenBank/DDBJ databases">
        <title>First draft Genome Sequence of Nocardia cerradoensis isolated from human infection.</title>
        <authorList>
            <person name="Carrasco G."/>
        </authorList>
    </citation>
    <scope>NUCLEOTIDE SEQUENCE [LARGE SCALE GENOMIC DNA]</scope>
    <source>
        <strain evidence="2 3">CNM20130759</strain>
    </source>
</reference>
<proteinExistence type="predicted"/>
<name>A0A231H2B7_9NOCA</name>
<dbReference type="Pfam" id="PF13474">
    <property type="entry name" value="SnoaL_3"/>
    <property type="match status" value="1"/>
</dbReference>
<accession>A0A231H2B7</accession>
<comment type="caution">
    <text evidence="2">The sequence shown here is derived from an EMBL/GenBank/DDBJ whole genome shotgun (WGS) entry which is preliminary data.</text>
</comment>
<feature type="domain" description="SnoaL-like" evidence="1">
    <location>
        <begin position="26"/>
        <end position="142"/>
    </location>
</feature>
<protein>
    <recommendedName>
        <fullName evidence="1">SnoaL-like domain-containing protein</fullName>
    </recommendedName>
</protein>
<dbReference type="Proteomes" id="UP000215506">
    <property type="component" value="Unassembled WGS sequence"/>
</dbReference>
<organism evidence="2 3">
    <name type="scientific">Nocardia cerradoensis</name>
    <dbReference type="NCBI Taxonomy" id="85688"/>
    <lineage>
        <taxon>Bacteria</taxon>
        <taxon>Bacillati</taxon>
        <taxon>Actinomycetota</taxon>
        <taxon>Actinomycetes</taxon>
        <taxon>Mycobacteriales</taxon>
        <taxon>Nocardiaceae</taxon>
        <taxon>Nocardia</taxon>
    </lineage>
</organism>
<evidence type="ECO:0000313" key="2">
    <source>
        <dbReference type="EMBL" id="OXR42967.1"/>
    </source>
</evidence>
<dbReference type="EMBL" id="NGAF01000011">
    <property type="protein sequence ID" value="OXR42967.1"/>
    <property type="molecule type" value="Genomic_DNA"/>
</dbReference>
<dbReference type="Gene3D" id="3.10.450.50">
    <property type="match status" value="1"/>
</dbReference>
<dbReference type="InterPro" id="IPR032710">
    <property type="entry name" value="NTF2-like_dom_sf"/>
</dbReference>